<keyword evidence="8" id="KW-1185">Reference proteome</keyword>
<evidence type="ECO:0000259" key="6">
    <source>
        <dbReference type="PROSITE" id="PS50112"/>
    </source>
</evidence>
<evidence type="ECO:0000256" key="5">
    <source>
        <dbReference type="ARBA" id="ARBA00022777"/>
    </source>
</evidence>
<dbReference type="CDD" id="cd00130">
    <property type="entry name" value="PAS"/>
    <property type="match status" value="1"/>
</dbReference>
<dbReference type="OrthoDB" id="7993613at2"/>
<evidence type="ECO:0000256" key="4">
    <source>
        <dbReference type="ARBA" id="ARBA00022679"/>
    </source>
</evidence>
<dbReference type="AlphaFoldDB" id="A0A5C4L838"/>
<accession>A0A5C4L838</accession>
<dbReference type="InterPro" id="IPR052162">
    <property type="entry name" value="Sensor_kinase/Photoreceptor"/>
</dbReference>
<sequence>MIFVTDATGQCVYVSSEWTSLTGQPVNEALAWGWLDRVHPEDRQTVSETICAAVKTAAEFCVRYRLLRADDSPRWIGAGGVPSFGMEEGCFIGYLGSITELAEGATDTIAAYGNVGRFVPPEPHPSTMPGDHLDLIADHLILAHSMIEGDGARAALPHVKLALLEIGIALAARTREAVRPLN</sequence>
<keyword evidence="5" id="KW-0418">Kinase</keyword>
<name>A0A5C4L838_9HYPH</name>
<keyword evidence="3" id="KW-0597">Phosphoprotein</keyword>
<reference evidence="7 8" key="1">
    <citation type="submission" date="2019-06" db="EMBL/GenBank/DDBJ databases">
        <title>Genome of Methylobacterium sp. 17Sr1-39.</title>
        <authorList>
            <person name="Seo T."/>
        </authorList>
    </citation>
    <scope>NUCLEOTIDE SEQUENCE [LARGE SCALE GENOMIC DNA]</scope>
    <source>
        <strain evidence="7 8">17Sr1-39</strain>
    </source>
</reference>
<keyword evidence="4" id="KW-0808">Transferase</keyword>
<feature type="domain" description="PAS" evidence="6">
    <location>
        <begin position="1"/>
        <end position="57"/>
    </location>
</feature>
<comment type="catalytic activity">
    <reaction evidence="1">
        <text>ATP + protein L-histidine = ADP + protein N-phospho-L-histidine.</text>
        <dbReference type="EC" id="2.7.13.3"/>
    </reaction>
</comment>
<evidence type="ECO:0000256" key="2">
    <source>
        <dbReference type="ARBA" id="ARBA00012438"/>
    </source>
</evidence>
<dbReference type="PANTHER" id="PTHR43304">
    <property type="entry name" value="PHYTOCHROME-LIKE PROTEIN CPH1"/>
    <property type="match status" value="1"/>
</dbReference>
<dbReference type="Proteomes" id="UP000305267">
    <property type="component" value="Unassembled WGS sequence"/>
</dbReference>
<evidence type="ECO:0000313" key="8">
    <source>
        <dbReference type="Proteomes" id="UP000305267"/>
    </source>
</evidence>
<dbReference type="GO" id="GO:0004673">
    <property type="term" value="F:protein histidine kinase activity"/>
    <property type="evidence" value="ECO:0007669"/>
    <property type="project" value="UniProtKB-EC"/>
</dbReference>
<dbReference type="SUPFAM" id="SSF55785">
    <property type="entry name" value="PYP-like sensor domain (PAS domain)"/>
    <property type="match status" value="1"/>
</dbReference>
<gene>
    <name evidence="7" type="ORF">FF100_31780</name>
</gene>
<comment type="caution">
    <text evidence="7">The sequence shown here is derived from an EMBL/GenBank/DDBJ whole genome shotgun (WGS) entry which is preliminary data.</text>
</comment>
<dbReference type="RefSeq" id="WP_139040035.1">
    <property type="nucleotide sequence ID" value="NZ_VDDA01000032.1"/>
</dbReference>
<dbReference type="PROSITE" id="PS50112">
    <property type="entry name" value="PAS"/>
    <property type="match status" value="1"/>
</dbReference>
<dbReference type="InterPro" id="IPR035965">
    <property type="entry name" value="PAS-like_dom_sf"/>
</dbReference>
<dbReference type="InterPro" id="IPR013655">
    <property type="entry name" value="PAS_fold_3"/>
</dbReference>
<evidence type="ECO:0000313" key="7">
    <source>
        <dbReference type="EMBL" id="TNC07659.1"/>
    </source>
</evidence>
<evidence type="ECO:0000256" key="3">
    <source>
        <dbReference type="ARBA" id="ARBA00022553"/>
    </source>
</evidence>
<dbReference type="Gene3D" id="3.30.450.20">
    <property type="entry name" value="PAS domain"/>
    <property type="match status" value="1"/>
</dbReference>
<dbReference type="EC" id="2.7.13.3" evidence="2"/>
<dbReference type="PANTHER" id="PTHR43304:SF1">
    <property type="entry name" value="PAC DOMAIN-CONTAINING PROTEIN"/>
    <property type="match status" value="1"/>
</dbReference>
<proteinExistence type="predicted"/>
<dbReference type="InterPro" id="IPR000014">
    <property type="entry name" value="PAS"/>
</dbReference>
<evidence type="ECO:0000256" key="1">
    <source>
        <dbReference type="ARBA" id="ARBA00000085"/>
    </source>
</evidence>
<dbReference type="Pfam" id="PF08447">
    <property type="entry name" value="PAS_3"/>
    <property type="match status" value="1"/>
</dbReference>
<protein>
    <recommendedName>
        <fullName evidence="2">histidine kinase</fullName>
        <ecNumber evidence="2">2.7.13.3</ecNumber>
    </recommendedName>
</protein>
<organism evidence="7 8">
    <name type="scientific">Methylobacterium terricola</name>
    <dbReference type="NCBI Taxonomy" id="2583531"/>
    <lineage>
        <taxon>Bacteria</taxon>
        <taxon>Pseudomonadati</taxon>
        <taxon>Pseudomonadota</taxon>
        <taxon>Alphaproteobacteria</taxon>
        <taxon>Hyphomicrobiales</taxon>
        <taxon>Methylobacteriaceae</taxon>
        <taxon>Methylobacterium</taxon>
    </lineage>
</organism>
<dbReference type="EMBL" id="VDDA01000032">
    <property type="protein sequence ID" value="TNC07659.1"/>
    <property type="molecule type" value="Genomic_DNA"/>
</dbReference>